<dbReference type="AlphaFoldDB" id="A0A5C3FYL7"/>
<feature type="region of interest" description="Disordered" evidence="1">
    <location>
        <begin position="1"/>
        <end position="64"/>
    </location>
</feature>
<name>A0A5C3FYL7_PSEA2</name>
<sequence length="152" mass="16438">MYGGGVGGGGGDGADDGGLGGAKGGERSQHLFHLSKGRLSRLARTTQEEEEELRQGDKAPLQLAARTQARASSRARCQKCNHPAAVERCYPWRTDDTVYQDVSSPAKSELAIEKVRFCRKTYIETRDKISASKAARFASQFEDIVAPVIVAP</sequence>
<gene>
    <name evidence="2" type="ORF">PSANT_06977</name>
</gene>
<evidence type="ECO:0000313" key="3">
    <source>
        <dbReference type="Proteomes" id="UP000325008"/>
    </source>
</evidence>
<dbReference type="EMBL" id="OOIQ01000026">
    <property type="protein sequence ID" value="SPO49286.1"/>
    <property type="molecule type" value="Genomic_DNA"/>
</dbReference>
<proteinExistence type="predicted"/>
<keyword evidence="3" id="KW-1185">Reference proteome</keyword>
<organism evidence="2 3">
    <name type="scientific">Pseudozyma antarctica</name>
    <name type="common">Yeast</name>
    <name type="synonym">Candida antarctica</name>
    <dbReference type="NCBI Taxonomy" id="84753"/>
    <lineage>
        <taxon>Eukaryota</taxon>
        <taxon>Fungi</taxon>
        <taxon>Dikarya</taxon>
        <taxon>Basidiomycota</taxon>
        <taxon>Ustilaginomycotina</taxon>
        <taxon>Ustilaginomycetes</taxon>
        <taxon>Ustilaginales</taxon>
        <taxon>Ustilaginaceae</taxon>
        <taxon>Moesziomyces</taxon>
    </lineage>
</organism>
<dbReference type="Proteomes" id="UP000325008">
    <property type="component" value="Unassembled WGS sequence"/>
</dbReference>
<accession>A0A5C3FYL7</accession>
<comment type="caution">
    <text evidence="2">The sequence shown here is derived from an EMBL/GenBank/DDBJ whole genome shotgun (WGS) entry which is preliminary data.</text>
</comment>
<reference evidence="2" key="1">
    <citation type="submission" date="2018-03" db="EMBL/GenBank/DDBJ databases">
        <authorList>
            <person name="Guldener U."/>
        </authorList>
    </citation>
    <scope>NUCLEOTIDE SEQUENCE [LARGE SCALE GENOMIC DNA]</scope>
    <source>
        <strain evidence="2">ATCC34888</strain>
    </source>
</reference>
<evidence type="ECO:0000256" key="1">
    <source>
        <dbReference type="SAM" id="MobiDB-lite"/>
    </source>
</evidence>
<evidence type="ECO:0000313" key="2">
    <source>
        <dbReference type="EMBL" id="SPO49286.1"/>
    </source>
</evidence>
<protein>
    <submittedName>
        <fullName evidence="2">Uncharacterized protein</fullName>
    </submittedName>
</protein>
<feature type="compositionally biased region" description="Gly residues" evidence="1">
    <location>
        <begin position="1"/>
        <end position="23"/>
    </location>
</feature>